<dbReference type="EMBL" id="GBRH01241661">
    <property type="protein sequence ID" value="JAD56234.1"/>
    <property type="molecule type" value="Transcribed_RNA"/>
</dbReference>
<reference evidence="1" key="2">
    <citation type="journal article" date="2015" name="Data Brief">
        <title>Shoot transcriptome of the giant reed, Arundo donax.</title>
        <authorList>
            <person name="Barrero R.A."/>
            <person name="Guerrero F.D."/>
            <person name="Moolhuijzen P."/>
            <person name="Goolsby J.A."/>
            <person name="Tidwell J."/>
            <person name="Bellgard S.E."/>
            <person name="Bellgard M.I."/>
        </authorList>
    </citation>
    <scope>NUCLEOTIDE SEQUENCE</scope>
    <source>
        <tissue evidence="1">Shoot tissue taken approximately 20 cm above the soil surface</tissue>
    </source>
</reference>
<dbReference type="AlphaFoldDB" id="A0A0A9AWX3"/>
<name>A0A0A9AWX3_ARUDO</name>
<sequence>MVRKNNSSKRWQESTRLQICVTILKTGVSGGCFTISP</sequence>
<protein>
    <submittedName>
        <fullName evidence="1">Uncharacterized protein</fullName>
    </submittedName>
</protein>
<evidence type="ECO:0000313" key="1">
    <source>
        <dbReference type="EMBL" id="JAD56234.1"/>
    </source>
</evidence>
<reference evidence="1" key="1">
    <citation type="submission" date="2014-09" db="EMBL/GenBank/DDBJ databases">
        <authorList>
            <person name="Magalhaes I.L.F."/>
            <person name="Oliveira U."/>
            <person name="Santos F.R."/>
            <person name="Vidigal T.H.D.A."/>
            <person name="Brescovit A.D."/>
            <person name="Santos A.J."/>
        </authorList>
    </citation>
    <scope>NUCLEOTIDE SEQUENCE</scope>
    <source>
        <tissue evidence="1">Shoot tissue taken approximately 20 cm above the soil surface</tissue>
    </source>
</reference>
<accession>A0A0A9AWX3</accession>
<proteinExistence type="predicted"/>
<organism evidence="1">
    <name type="scientific">Arundo donax</name>
    <name type="common">Giant reed</name>
    <name type="synonym">Donax arundinaceus</name>
    <dbReference type="NCBI Taxonomy" id="35708"/>
    <lineage>
        <taxon>Eukaryota</taxon>
        <taxon>Viridiplantae</taxon>
        <taxon>Streptophyta</taxon>
        <taxon>Embryophyta</taxon>
        <taxon>Tracheophyta</taxon>
        <taxon>Spermatophyta</taxon>
        <taxon>Magnoliopsida</taxon>
        <taxon>Liliopsida</taxon>
        <taxon>Poales</taxon>
        <taxon>Poaceae</taxon>
        <taxon>PACMAD clade</taxon>
        <taxon>Arundinoideae</taxon>
        <taxon>Arundineae</taxon>
        <taxon>Arundo</taxon>
    </lineage>
</organism>